<dbReference type="RefSeq" id="WP_078806492.1">
    <property type="nucleotide sequence ID" value="NZ_FUXI01000004.1"/>
</dbReference>
<evidence type="ECO:0000313" key="1">
    <source>
        <dbReference type="EMBL" id="SJZ49511.1"/>
    </source>
</evidence>
<dbReference type="Proteomes" id="UP000190328">
    <property type="component" value="Unassembled WGS sequence"/>
</dbReference>
<gene>
    <name evidence="1" type="ORF">SAMN02745116_00534</name>
</gene>
<protein>
    <submittedName>
        <fullName evidence="1">Uncharacterized protein</fullName>
    </submittedName>
</protein>
<reference evidence="2" key="1">
    <citation type="submission" date="2017-02" db="EMBL/GenBank/DDBJ databases">
        <authorList>
            <person name="Varghese N."/>
            <person name="Submissions S."/>
        </authorList>
    </citation>
    <scope>NUCLEOTIDE SEQUENCE [LARGE SCALE GENOMIC DNA]</scope>
    <source>
        <strain evidence="2">ATCC BAA-1030</strain>
    </source>
</reference>
<keyword evidence="2" id="KW-1185">Reference proteome</keyword>
<dbReference type="EMBL" id="FUXI01000004">
    <property type="protein sequence ID" value="SJZ49511.1"/>
    <property type="molecule type" value="Genomic_DNA"/>
</dbReference>
<dbReference type="STRING" id="263852.SAMN02745116_00534"/>
<sequence length="77" mass="9141">MNDKRVEQVAREFLSDFEREFQRIEQAETTRELFHLLNRLTSKEFSKGVLVLYGLQVGLVIGKRAERTKKRAFKEQP</sequence>
<evidence type="ECO:0000313" key="2">
    <source>
        <dbReference type="Proteomes" id="UP000190328"/>
    </source>
</evidence>
<dbReference type="AlphaFoldDB" id="A0A1T4L4P1"/>
<proteinExistence type="predicted"/>
<accession>A0A1T4L4P1</accession>
<organism evidence="1 2">
    <name type="scientific">Pilibacter termitis</name>
    <dbReference type="NCBI Taxonomy" id="263852"/>
    <lineage>
        <taxon>Bacteria</taxon>
        <taxon>Bacillati</taxon>
        <taxon>Bacillota</taxon>
        <taxon>Bacilli</taxon>
        <taxon>Lactobacillales</taxon>
        <taxon>Enterococcaceae</taxon>
        <taxon>Pilibacter</taxon>
    </lineage>
</organism>
<name>A0A1T4L4P1_9ENTE</name>